<dbReference type="Pfam" id="PF00403">
    <property type="entry name" value="HMA"/>
    <property type="match status" value="1"/>
</dbReference>
<dbReference type="Proteomes" id="UP001500457">
    <property type="component" value="Unassembled WGS sequence"/>
</dbReference>
<accession>A0ABP9EES3</accession>
<keyword evidence="6" id="KW-1185">Reference proteome</keyword>
<dbReference type="NCBIfam" id="TIGR00003">
    <property type="entry name" value="copper ion binding protein"/>
    <property type="match status" value="1"/>
</dbReference>
<evidence type="ECO:0000313" key="6">
    <source>
        <dbReference type="Proteomes" id="UP001500457"/>
    </source>
</evidence>
<dbReference type="InterPro" id="IPR017969">
    <property type="entry name" value="Heavy-metal-associated_CS"/>
</dbReference>
<evidence type="ECO:0000256" key="3">
    <source>
        <dbReference type="SAM" id="MobiDB-lite"/>
    </source>
</evidence>
<comment type="caution">
    <text evidence="5">The sequence shown here is derived from an EMBL/GenBank/DDBJ whole genome shotgun (WGS) entry which is preliminary data.</text>
</comment>
<dbReference type="EMBL" id="BAABHQ010000006">
    <property type="protein sequence ID" value="GAA4876394.1"/>
    <property type="molecule type" value="Genomic_DNA"/>
</dbReference>
<feature type="domain" description="HMA" evidence="4">
    <location>
        <begin position="21"/>
        <end position="86"/>
    </location>
</feature>
<keyword evidence="1" id="KW-0479">Metal-binding</keyword>
<keyword evidence="2" id="KW-0186">Copper</keyword>
<reference evidence="6" key="1">
    <citation type="journal article" date="2019" name="Int. J. Syst. Evol. Microbiol.">
        <title>The Global Catalogue of Microorganisms (GCM) 10K type strain sequencing project: providing services to taxonomists for standard genome sequencing and annotation.</title>
        <authorList>
            <consortium name="The Broad Institute Genomics Platform"/>
            <consortium name="The Broad Institute Genome Sequencing Center for Infectious Disease"/>
            <person name="Wu L."/>
            <person name="Ma J."/>
        </authorList>
    </citation>
    <scope>NUCLEOTIDE SEQUENCE [LARGE SCALE GENOMIC DNA]</scope>
    <source>
        <strain evidence="6">JCM 17983</strain>
    </source>
</reference>
<proteinExistence type="predicted"/>
<dbReference type="PROSITE" id="PS50846">
    <property type="entry name" value="HMA_2"/>
    <property type="match status" value="1"/>
</dbReference>
<name>A0ABP9EES3_9PSEU</name>
<dbReference type="InterPro" id="IPR006121">
    <property type="entry name" value="HMA_dom"/>
</dbReference>
<dbReference type="PROSITE" id="PS01047">
    <property type="entry name" value="HMA_1"/>
    <property type="match status" value="1"/>
</dbReference>
<dbReference type="PRINTS" id="PR00944">
    <property type="entry name" value="CUEXPORT"/>
</dbReference>
<evidence type="ECO:0000259" key="4">
    <source>
        <dbReference type="PROSITE" id="PS50846"/>
    </source>
</evidence>
<dbReference type="InterPro" id="IPR006122">
    <property type="entry name" value="HMA_Cu_ion-bd"/>
</dbReference>
<dbReference type="SUPFAM" id="SSF55008">
    <property type="entry name" value="HMA, heavy metal-associated domain"/>
    <property type="match status" value="1"/>
</dbReference>
<dbReference type="InterPro" id="IPR000428">
    <property type="entry name" value="Cu-bd"/>
</dbReference>
<protein>
    <recommendedName>
        <fullName evidence="4">HMA domain-containing protein</fullName>
    </recommendedName>
</protein>
<evidence type="ECO:0000313" key="5">
    <source>
        <dbReference type="EMBL" id="GAA4876394.1"/>
    </source>
</evidence>
<evidence type="ECO:0000256" key="1">
    <source>
        <dbReference type="ARBA" id="ARBA00022723"/>
    </source>
</evidence>
<organism evidence="5 6">
    <name type="scientific">Actinomycetospora straminea</name>
    <dbReference type="NCBI Taxonomy" id="663607"/>
    <lineage>
        <taxon>Bacteria</taxon>
        <taxon>Bacillati</taxon>
        <taxon>Actinomycetota</taxon>
        <taxon>Actinomycetes</taxon>
        <taxon>Pseudonocardiales</taxon>
        <taxon>Pseudonocardiaceae</taxon>
        <taxon>Actinomycetospora</taxon>
    </lineage>
</organism>
<gene>
    <name evidence="5" type="ORF">GCM10023203_28380</name>
</gene>
<feature type="region of interest" description="Disordered" evidence="3">
    <location>
        <begin position="1"/>
        <end position="25"/>
    </location>
</feature>
<sequence length="93" mass="9911">MRWTRGAPPAPPRRNGGPPMTSTTLSVPEIHCGHCKQAIEGAVGPLEGVQAVEVDVDARSVRVDHDEAVTVRALVDAIEDQGYDVPDQDALTN</sequence>
<evidence type="ECO:0000256" key="2">
    <source>
        <dbReference type="ARBA" id="ARBA00023008"/>
    </source>
</evidence>
<dbReference type="CDD" id="cd00371">
    <property type="entry name" value="HMA"/>
    <property type="match status" value="1"/>
</dbReference>
<dbReference type="InterPro" id="IPR036163">
    <property type="entry name" value="HMA_dom_sf"/>
</dbReference>
<dbReference type="Gene3D" id="3.30.70.100">
    <property type="match status" value="1"/>
</dbReference>